<reference evidence="1 2" key="1">
    <citation type="submission" date="2018-06" db="EMBL/GenBank/DDBJ databases">
        <title>Extensive metabolic versatility and redundancy in microbially diverse, dynamic hydrothermal sediments.</title>
        <authorList>
            <person name="Dombrowski N."/>
            <person name="Teske A."/>
            <person name="Baker B.J."/>
        </authorList>
    </citation>
    <scope>NUCLEOTIDE SEQUENCE [LARGE SCALE GENOMIC DNA]</scope>
    <source>
        <strain evidence="1">B9_G13</strain>
    </source>
</reference>
<proteinExistence type="predicted"/>
<evidence type="ECO:0000313" key="1">
    <source>
        <dbReference type="EMBL" id="RLG69484.1"/>
    </source>
</evidence>
<dbReference type="InterPro" id="IPR036390">
    <property type="entry name" value="WH_DNA-bd_sf"/>
</dbReference>
<gene>
    <name evidence="1" type="ORF">DRO07_02265</name>
</gene>
<organism evidence="1 2">
    <name type="scientific">Candidatus Iainarchaeum sp</name>
    <dbReference type="NCBI Taxonomy" id="3101447"/>
    <lineage>
        <taxon>Archaea</taxon>
        <taxon>Candidatus Iainarchaeota</taxon>
        <taxon>Candidatus Iainarchaeia</taxon>
        <taxon>Candidatus Iainarchaeales</taxon>
        <taxon>Candidatus Iainarchaeaceae</taxon>
        <taxon>Candidatus Iainarchaeum</taxon>
    </lineage>
</organism>
<dbReference type="InterPro" id="IPR036388">
    <property type="entry name" value="WH-like_DNA-bd_sf"/>
</dbReference>
<dbReference type="Gene3D" id="1.10.10.10">
    <property type="entry name" value="Winged helix-like DNA-binding domain superfamily/Winged helix DNA-binding domain"/>
    <property type="match status" value="1"/>
</dbReference>
<dbReference type="Proteomes" id="UP000277633">
    <property type="component" value="Unassembled WGS sequence"/>
</dbReference>
<dbReference type="EMBL" id="QMWO01000075">
    <property type="protein sequence ID" value="RLG69484.1"/>
    <property type="molecule type" value="Genomic_DNA"/>
</dbReference>
<dbReference type="AlphaFoldDB" id="A0A497JG01"/>
<accession>A0A497JG01</accession>
<comment type="caution">
    <text evidence="1">The sequence shown here is derived from an EMBL/GenBank/DDBJ whole genome shotgun (WGS) entry which is preliminary data.</text>
</comment>
<name>A0A497JG01_9ARCH</name>
<dbReference type="SUPFAM" id="SSF46785">
    <property type="entry name" value="Winged helix' DNA-binding domain"/>
    <property type="match status" value="1"/>
</dbReference>
<evidence type="ECO:0000313" key="2">
    <source>
        <dbReference type="Proteomes" id="UP000277633"/>
    </source>
</evidence>
<protein>
    <submittedName>
        <fullName evidence="1">Uncharacterized protein</fullName>
    </submittedName>
</protein>
<sequence>MASRNSLLLIIKQKPGITYTALLARILGDYSNINSARAALSRTLKDLDALGLIRRKNNMLFITDKGLAMLQLEMKNKLILKLNEVILKGQAPEELVRDLSILVQRSKGDHDLLEVAKKSVSFYVSDIEKKHKALEKKIKQLSYLNSVLKKQINTLKELGFKDRVVFNKESFPKVLSTLIKKEKPEELIVTADSETLEEIAELLEASIQSNAIVVAPEKISKLLNFFEKNAKQVVIMFQDFHIRVAEHCEIIAPAKKLEFIKL</sequence>